<dbReference type="Pfam" id="PF18950">
    <property type="entry name" value="DUF5694"/>
    <property type="match status" value="1"/>
</dbReference>
<protein>
    <recommendedName>
        <fullName evidence="3">Haem-binding uptake Tiki superfamily ChaN domain-containing protein</fullName>
    </recommendedName>
</protein>
<evidence type="ECO:0000313" key="2">
    <source>
        <dbReference type="Proteomes" id="UP000216852"/>
    </source>
</evidence>
<sequence>MTKRKPSVLVLGTYHMGDRGNQDIYKHNMSDVKAEKQQKEIKEVIECIKAFNPTKIAVEFETIRADILDAQYKHYIRNEIENELERDEIHQFGFRLAKKLGHEKIYPVDWNRPVGGVPLGYVYDFLKDSDQPLYDQVVEEGEKNNKKVQSLINTKSIREVLVYLNNPHNIKKQQAMYMKFALAAFEDFYVGIDWLTNYWYRRNLIIFTNIKRLVQKSDERILVIYGAGHKYLLDNFFNESAMFHVHAVSEYL</sequence>
<gene>
    <name evidence="1" type="ORF">CHH48_08955</name>
</gene>
<name>A0ABX4GZ16_9BACI</name>
<dbReference type="RefSeq" id="WP_095218800.1">
    <property type="nucleotide sequence ID" value="NZ_NPBJ01000016.1"/>
</dbReference>
<evidence type="ECO:0008006" key="3">
    <source>
        <dbReference type="Google" id="ProtNLM"/>
    </source>
</evidence>
<evidence type="ECO:0000313" key="1">
    <source>
        <dbReference type="EMBL" id="PAE00121.1"/>
    </source>
</evidence>
<proteinExistence type="predicted"/>
<reference evidence="1 2" key="1">
    <citation type="submission" date="2017-07" db="EMBL/GenBank/DDBJ databases">
        <title>Isolation and whole genome analysis of endospore-forming bacteria from heroin.</title>
        <authorList>
            <person name="Kalinowski J."/>
            <person name="Ahrens B."/>
            <person name="Al-Dilaimi A."/>
            <person name="Winkler A."/>
            <person name="Wibberg D."/>
            <person name="Schleenbecker U."/>
            <person name="Ruckert C."/>
            <person name="Wolfel R."/>
            <person name="Grass G."/>
        </authorList>
    </citation>
    <scope>NUCLEOTIDE SEQUENCE [LARGE SCALE GENOMIC DNA]</scope>
    <source>
        <strain evidence="1 2">7517-1</strain>
    </source>
</reference>
<dbReference type="Proteomes" id="UP000216852">
    <property type="component" value="Unassembled WGS sequence"/>
</dbReference>
<comment type="caution">
    <text evidence="1">The sequence shown here is derived from an EMBL/GenBank/DDBJ whole genome shotgun (WGS) entry which is preliminary data.</text>
</comment>
<accession>A0ABX4GZ16</accession>
<dbReference type="EMBL" id="NPBJ01000016">
    <property type="protein sequence ID" value="PAE00121.1"/>
    <property type="molecule type" value="Genomic_DNA"/>
</dbReference>
<dbReference type="InterPro" id="IPR043749">
    <property type="entry name" value="DUF5694"/>
</dbReference>
<organism evidence="1 2">
    <name type="scientific">Terribacillus saccharophilus</name>
    <dbReference type="NCBI Taxonomy" id="361277"/>
    <lineage>
        <taxon>Bacteria</taxon>
        <taxon>Bacillati</taxon>
        <taxon>Bacillota</taxon>
        <taxon>Bacilli</taxon>
        <taxon>Bacillales</taxon>
        <taxon>Bacillaceae</taxon>
        <taxon>Terribacillus</taxon>
    </lineage>
</organism>
<keyword evidence="2" id="KW-1185">Reference proteome</keyword>